<feature type="active site" description="Proton donor/acceptor" evidence="9">
    <location>
        <position position="142"/>
    </location>
</feature>
<evidence type="ECO:0000256" key="9">
    <source>
        <dbReference type="HAMAP-Rule" id="MF_00956"/>
    </source>
</evidence>
<dbReference type="InterPro" id="IPR036291">
    <property type="entry name" value="NAD(P)-bd_dom_sf"/>
</dbReference>
<name>A0A0R3CBR7_9BRAD</name>
<organism evidence="11 12">
    <name type="scientific">Bradyrhizobium yuanmingense</name>
    <dbReference type="NCBI Taxonomy" id="108015"/>
    <lineage>
        <taxon>Bacteria</taxon>
        <taxon>Pseudomonadati</taxon>
        <taxon>Pseudomonadota</taxon>
        <taxon>Alphaproteobacteria</taxon>
        <taxon>Hyphomicrobiales</taxon>
        <taxon>Nitrobacteraceae</taxon>
        <taxon>Bradyrhizobium</taxon>
    </lineage>
</organism>
<evidence type="ECO:0000259" key="10">
    <source>
        <dbReference type="Pfam" id="PF01370"/>
    </source>
</evidence>
<proteinExistence type="inferred from homology"/>
<dbReference type="FunFam" id="3.40.50.720:FF:000101">
    <property type="entry name" value="GDP-L-fucose synthase"/>
    <property type="match status" value="1"/>
</dbReference>
<dbReference type="Gene3D" id="3.40.50.720">
    <property type="entry name" value="NAD(P)-binding Rossmann-like Domain"/>
    <property type="match status" value="1"/>
</dbReference>
<dbReference type="GO" id="GO:0050577">
    <property type="term" value="F:GDP-L-fucose synthase activity"/>
    <property type="evidence" value="ECO:0007669"/>
    <property type="project" value="UniProtKB-UniRule"/>
</dbReference>
<feature type="binding site" evidence="9">
    <location>
        <position position="208"/>
    </location>
    <ligand>
        <name>substrate</name>
    </ligand>
</feature>
<dbReference type="EMBL" id="LJYF01000029">
    <property type="protein sequence ID" value="KRP93836.1"/>
    <property type="molecule type" value="Genomic_DNA"/>
</dbReference>
<evidence type="ECO:0000313" key="11">
    <source>
        <dbReference type="EMBL" id="KRP93836.1"/>
    </source>
</evidence>
<feature type="binding site" evidence="9">
    <location>
        <begin position="169"/>
        <end position="172"/>
    </location>
    <ligand>
        <name>NADP(+)</name>
        <dbReference type="ChEBI" id="CHEBI:58349"/>
    </ligand>
</feature>
<dbReference type="Pfam" id="PF01370">
    <property type="entry name" value="Epimerase"/>
    <property type="match status" value="1"/>
</dbReference>
<evidence type="ECO:0000256" key="8">
    <source>
        <dbReference type="ARBA" id="ARBA00051935"/>
    </source>
</evidence>
<feature type="binding site" evidence="9">
    <location>
        <position position="185"/>
    </location>
    <ligand>
        <name>NADP(+)</name>
        <dbReference type="ChEBI" id="CHEBI:58349"/>
    </ligand>
</feature>
<dbReference type="Proteomes" id="UP000051380">
    <property type="component" value="Unassembled WGS sequence"/>
</dbReference>
<dbReference type="PANTHER" id="PTHR43238:SF1">
    <property type="entry name" value="GDP-L-FUCOSE SYNTHASE"/>
    <property type="match status" value="1"/>
</dbReference>
<dbReference type="Gene3D" id="3.90.25.10">
    <property type="entry name" value="UDP-galactose 4-epimerase, domain 1"/>
    <property type="match status" value="1"/>
</dbReference>
<feature type="domain" description="NAD-dependent epimerase/dehydratase" evidence="10">
    <location>
        <begin position="13"/>
        <end position="243"/>
    </location>
</feature>
<comment type="function">
    <text evidence="9">Catalyzes the two-step NADP-dependent conversion of GDP-4-dehydro-6-deoxy-D-mannose to GDP-fucose, involving an epimerase and a reductase reaction.</text>
</comment>
<feature type="binding site" evidence="9">
    <location>
        <position position="193"/>
    </location>
    <ligand>
        <name>substrate</name>
    </ligand>
</feature>
<dbReference type="OrthoDB" id="9811425at2"/>
<feature type="binding site" evidence="9">
    <location>
        <position position="146"/>
    </location>
    <ligand>
        <name>NADP(+)</name>
        <dbReference type="ChEBI" id="CHEBI:58349"/>
    </ligand>
</feature>
<dbReference type="RefSeq" id="WP_057027984.1">
    <property type="nucleotide sequence ID" value="NZ_LJYF01000029.1"/>
</dbReference>
<evidence type="ECO:0000256" key="5">
    <source>
        <dbReference type="ARBA" id="ARBA00023002"/>
    </source>
</evidence>
<keyword evidence="6 9" id="KW-0413">Isomerase</keyword>
<dbReference type="GO" id="GO:0070401">
    <property type="term" value="F:NADP+ binding"/>
    <property type="evidence" value="ECO:0007669"/>
    <property type="project" value="UniProtKB-UniRule"/>
</dbReference>
<comment type="catalytic activity">
    <reaction evidence="8 9">
        <text>GDP-beta-L-fucose + NADP(+) = GDP-4-dehydro-alpha-D-rhamnose + NADPH + H(+)</text>
        <dbReference type="Rhea" id="RHEA:18885"/>
        <dbReference type="ChEBI" id="CHEBI:15378"/>
        <dbReference type="ChEBI" id="CHEBI:57273"/>
        <dbReference type="ChEBI" id="CHEBI:57783"/>
        <dbReference type="ChEBI" id="CHEBI:57964"/>
        <dbReference type="ChEBI" id="CHEBI:58349"/>
        <dbReference type="EC" id="1.1.1.271"/>
    </reaction>
</comment>
<comment type="caution">
    <text evidence="9">Lacks conserved residue(s) required for the propagation of feature annotation.</text>
</comment>
<evidence type="ECO:0000256" key="1">
    <source>
        <dbReference type="ARBA" id="ARBA00004883"/>
    </source>
</evidence>
<dbReference type="SUPFAM" id="SSF51735">
    <property type="entry name" value="NAD(P)-binding Rossmann-fold domains"/>
    <property type="match status" value="1"/>
</dbReference>
<dbReference type="EC" id="1.1.1.271" evidence="3 9"/>
<accession>A0A0R3CBR7</accession>
<evidence type="ECO:0000313" key="12">
    <source>
        <dbReference type="Proteomes" id="UP000051380"/>
    </source>
</evidence>
<evidence type="ECO:0000256" key="4">
    <source>
        <dbReference type="ARBA" id="ARBA00022857"/>
    </source>
</evidence>
<feature type="binding site" evidence="9">
    <location>
        <begin position="17"/>
        <end position="23"/>
    </location>
    <ligand>
        <name>NADP(+)</name>
        <dbReference type="ChEBI" id="CHEBI:58349"/>
    </ligand>
</feature>
<dbReference type="STRING" id="108015.GA0061099_101347"/>
<dbReference type="PANTHER" id="PTHR43238">
    <property type="entry name" value="GDP-L-FUCOSE SYNTHASE"/>
    <property type="match status" value="1"/>
</dbReference>
<gene>
    <name evidence="9" type="primary">fcl</name>
    <name evidence="11" type="ORF">AOQ72_21440</name>
</gene>
<feature type="site" description="Important for catalytic activity" evidence="9">
    <location>
        <position position="115"/>
    </location>
</feature>
<evidence type="ECO:0000256" key="3">
    <source>
        <dbReference type="ARBA" id="ARBA00012371"/>
    </source>
</evidence>
<keyword evidence="7 9" id="KW-0511">Multifunctional enzyme</keyword>
<comment type="similarity">
    <text evidence="2 9">Belongs to the NAD(P)-dependent epimerase/dehydratase family. Fucose synthase subfamily.</text>
</comment>
<dbReference type="GO" id="GO:0016853">
    <property type="term" value="F:isomerase activity"/>
    <property type="evidence" value="ECO:0007669"/>
    <property type="project" value="UniProtKB-KW"/>
</dbReference>
<evidence type="ECO:0000256" key="7">
    <source>
        <dbReference type="ARBA" id="ARBA00023268"/>
    </source>
</evidence>
<keyword evidence="4 9" id="KW-0521">NADP</keyword>
<comment type="caution">
    <text evidence="11">The sequence shown here is derived from an EMBL/GenBank/DDBJ whole genome shotgun (WGS) entry which is preliminary data.</text>
</comment>
<evidence type="ECO:0000256" key="2">
    <source>
        <dbReference type="ARBA" id="ARBA00005959"/>
    </source>
</evidence>
<dbReference type="InterPro" id="IPR028614">
    <property type="entry name" value="GDP_fucose/colitose_synth"/>
</dbReference>
<keyword evidence="5 9" id="KW-0560">Oxidoreductase</keyword>
<sequence length="339" mass="37188">MASAAFELKGKTVFVGGHRGMVGAALMRRLAREQADLLTASRSEVDLRDQSAVNAWFAAKRPQAVFLAAAKVGGIVANNTLRAEFLHDNLAISSNVIHAAHANRCEKLMFFGSSCIYPRLAPQPLREDSLLTGPLEPTNEPYAIAKIAGIKMAEAYRRQYGADFISVMPTNLYGPGDNYHPEYSHVMAALIRRFHEAKISGGSNVVVWGTGTPRREFLYVEDLADACIHLMKTYSSPEPVNIGTGEDISIAELALIVAATVGFRGEISFDTSRPDGTPRKLLDIGRLSRLGWRATTSLKDGIQLAYRAFRAESDGRHKNDLLVLGTGDCRIEHTKQRFE</sequence>
<dbReference type="InterPro" id="IPR001509">
    <property type="entry name" value="Epimerase_deHydtase"/>
</dbReference>
<feature type="site" description="Important for catalytic activity" evidence="9">
    <location>
        <position position="113"/>
    </location>
</feature>
<evidence type="ECO:0000256" key="6">
    <source>
        <dbReference type="ARBA" id="ARBA00023235"/>
    </source>
</evidence>
<comment type="pathway">
    <text evidence="1 9">Nucleotide-sugar biosynthesis; GDP-L-fucose biosynthesis via de novo pathway; GDP-L-fucose from GDP-alpha-D-mannose: step 2/2.</text>
</comment>
<dbReference type="GO" id="GO:0042351">
    <property type="term" value="P:'de novo' GDP-L-fucose biosynthetic process"/>
    <property type="evidence" value="ECO:0007669"/>
    <property type="project" value="UniProtKB-UniRule"/>
</dbReference>
<feature type="binding site" evidence="9">
    <location>
        <position position="215"/>
    </location>
    <ligand>
        <name>substrate</name>
    </ligand>
</feature>
<feature type="binding site" evidence="9">
    <location>
        <position position="275"/>
    </location>
    <ligand>
        <name>substrate</name>
    </ligand>
</feature>
<dbReference type="AlphaFoldDB" id="A0A0R3CBR7"/>
<reference evidence="11 12" key="1">
    <citation type="submission" date="2015-09" db="EMBL/GenBank/DDBJ databases">
        <title>Draft Genome Sequence of the Strain BR 3267 (Bradyrhizobium yuanmingense) recommended as inoculant for cowpea in Brazil.</title>
        <authorList>
            <person name="Simoes-Araujo J.L."/>
            <person name="Zilli J.E."/>
        </authorList>
    </citation>
    <scope>NUCLEOTIDE SEQUENCE [LARGE SCALE GENOMIC DNA]</scope>
    <source>
        <strain evidence="11 12">BR3267</strain>
    </source>
</reference>
<dbReference type="HAMAP" id="MF_00956">
    <property type="entry name" value="GDP_fucose_synth"/>
    <property type="match status" value="1"/>
</dbReference>
<dbReference type="CDD" id="cd05239">
    <property type="entry name" value="GDP_FS_SDR_e"/>
    <property type="match status" value="1"/>
</dbReference>
<protein>
    <recommendedName>
        <fullName evidence="3 9">GDP-L-fucose synthase</fullName>
        <ecNumber evidence="3 9">1.1.1.271</ecNumber>
    </recommendedName>
    <alternativeName>
        <fullName evidence="9">GDP-4-keto-6-deoxy-D-mannose-3,5-epimerase-4-reductase</fullName>
    </alternativeName>
</protein>
<dbReference type="UniPathway" id="UPA00128">
    <property type="reaction ID" value="UER00191"/>
</dbReference>